<proteinExistence type="predicted"/>
<feature type="transmembrane region" description="Helical" evidence="1">
    <location>
        <begin position="32"/>
        <end position="53"/>
    </location>
</feature>
<comment type="caution">
    <text evidence="2">The sequence shown here is derived from an EMBL/GenBank/DDBJ whole genome shotgun (WGS) entry which is preliminary data.</text>
</comment>
<dbReference type="AlphaFoldDB" id="A0A418R072"/>
<organism evidence="2 3">
    <name type="scientific">Hymenobacter rubripertinctus</name>
    <dbReference type="NCBI Taxonomy" id="2029981"/>
    <lineage>
        <taxon>Bacteria</taxon>
        <taxon>Pseudomonadati</taxon>
        <taxon>Bacteroidota</taxon>
        <taxon>Cytophagia</taxon>
        <taxon>Cytophagales</taxon>
        <taxon>Hymenobacteraceae</taxon>
        <taxon>Hymenobacter</taxon>
    </lineage>
</organism>
<evidence type="ECO:0000313" key="2">
    <source>
        <dbReference type="EMBL" id="RIY10827.1"/>
    </source>
</evidence>
<sequence>MRRPSPVSPAVPVASHISASRAASALRRHWGRWAVGLLAVLVVGVWAAVTFLLDPWLQRQLEEKARTASQGRYQLRVGSLRTSLLRRRAEVGQVHLRTVSAGPGSARLPRLEFTLGRVLVEEVGVWALLRGQEVPIGSIRLDSVAVDLARLPQTTDPRPLHERLPGKGLRVKYLMVRHLTGQFGPPARPTARLARADLTARDLRLSAAGAADSARVGYAASVAGQLRGVLAQVPGHALSLRGLRFATTARQLVVDSVAVHPNQAISGRRSANIRVSLGLPRLVLRGLDAAALSRRRFRADTLAVRAPRLALTLPATAPPAFHELLAPYLRECRLGALVATGGRLRVAGTDLAPAVARVFLTGTGLQVLPYQPPGASIFYAQAWQLRTGRATATLNAPYYHLSWLGLKADTRAGKLALRQLTIVPTLSVVGLARRKGHQAAHLTARVPALRLTGLDFGAAANRHELRAGALTVAHARISTRSDGRFPENPEISHITPEALRQVPFLFGLDQLIIHQATITTHYRAPREAQPGILQINDFGGTLRNVSNDPARMSAAHPLTGRATGRLQGKCRVRVMVRANVLDPAGRHTVSGTFYSAPLAILNSMTIPTRGIRFRSGTIGQIRFRMQLDQQAARGTMWAGYTNLKLQRLNRENQPGLLHRVETTLLNGIFIRDNNPRQPGQELKTGRMHSARKRRYSVFTLWRQGLVSGLLNSAGVPAPLAKKLSEGK</sequence>
<dbReference type="EMBL" id="QYCN01000011">
    <property type="protein sequence ID" value="RIY10827.1"/>
    <property type="molecule type" value="Genomic_DNA"/>
</dbReference>
<dbReference type="Proteomes" id="UP000284250">
    <property type="component" value="Unassembled WGS sequence"/>
</dbReference>
<keyword evidence="3" id="KW-1185">Reference proteome</keyword>
<keyword evidence="1" id="KW-1133">Transmembrane helix</keyword>
<protein>
    <recommendedName>
        <fullName evidence="4">DUF748 domain-containing protein</fullName>
    </recommendedName>
</protein>
<reference evidence="2 3" key="1">
    <citation type="submission" date="2019-01" db="EMBL/GenBank/DDBJ databases">
        <title>Hymenobacter humicola sp. nov., isolated from soils in Antarctica.</title>
        <authorList>
            <person name="Sedlacek I."/>
            <person name="Holochova P."/>
            <person name="Kralova S."/>
            <person name="Pantucek R."/>
            <person name="Stankova E."/>
            <person name="Vrbovska V."/>
            <person name="Kristofova L."/>
            <person name="Svec P."/>
            <person name="Busse H.-J."/>
        </authorList>
    </citation>
    <scope>NUCLEOTIDE SEQUENCE [LARGE SCALE GENOMIC DNA]</scope>
    <source>
        <strain evidence="2 3">CCM 8852</strain>
    </source>
</reference>
<gene>
    <name evidence="2" type="ORF">D0T11_09200</name>
</gene>
<evidence type="ECO:0000256" key="1">
    <source>
        <dbReference type="SAM" id="Phobius"/>
    </source>
</evidence>
<keyword evidence="1" id="KW-0812">Transmembrane</keyword>
<keyword evidence="1" id="KW-0472">Membrane</keyword>
<evidence type="ECO:0000313" key="3">
    <source>
        <dbReference type="Proteomes" id="UP000284250"/>
    </source>
</evidence>
<evidence type="ECO:0008006" key="4">
    <source>
        <dbReference type="Google" id="ProtNLM"/>
    </source>
</evidence>
<accession>A0A418R072</accession>
<name>A0A418R072_9BACT</name>